<comment type="function">
    <text evidence="4">Methylates ribosomal protein uL3 on a specific glutamine residue.</text>
</comment>
<dbReference type="InterPro" id="IPR004556">
    <property type="entry name" value="HemK-like"/>
</dbReference>
<dbReference type="SUPFAM" id="SSF53335">
    <property type="entry name" value="S-adenosyl-L-methionine-dependent methyltransferases"/>
    <property type="match status" value="1"/>
</dbReference>
<dbReference type="Proteomes" id="UP001234343">
    <property type="component" value="Unassembled WGS sequence"/>
</dbReference>
<name>A0ABT7SV17_9ALTE</name>
<reference evidence="6 7" key="1">
    <citation type="submission" date="2023-06" db="EMBL/GenBank/DDBJ databases">
        <title>Alteromonas sp. ASW11-36 isolated from intertidal sand.</title>
        <authorList>
            <person name="Li Y."/>
        </authorList>
    </citation>
    <scope>NUCLEOTIDE SEQUENCE [LARGE SCALE GENOMIC DNA]</scope>
    <source>
        <strain evidence="6 7">ASW11-36</strain>
    </source>
</reference>
<protein>
    <recommendedName>
        <fullName evidence="4">Ribosomal protein uL3 glutamine methyltransferase</fullName>
        <shortName evidence="4">uL3 MTase</shortName>
        <ecNumber evidence="4">2.1.1.298</ecNumber>
    </recommendedName>
    <alternativeName>
        <fullName evidence="4">N5-glutamine methyltransferase PrmB</fullName>
    </alternativeName>
</protein>
<evidence type="ECO:0000256" key="4">
    <source>
        <dbReference type="HAMAP-Rule" id="MF_02125"/>
    </source>
</evidence>
<dbReference type="NCBIfam" id="TIGR03533">
    <property type="entry name" value="L3_gln_methyl"/>
    <property type="match status" value="1"/>
</dbReference>
<keyword evidence="2 4" id="KW-0808">Transferase</keyword>
<dbReference type="InterPro" id="IPR002052">
    <property type="entry name" value="DNA_methylase_N6_adenine_CS"/>
</dbReference>
<dbReference type="Gene3D" id="1.10.8.10">
    <property type="entry name" value="DNA helicase RuvA subunit, C-terminal domain"/>
    <property type="match status" value="1"/>
</dbReference>
<dbReference type="InterPro" id="IPR019874">
    <property type="entry name" value="RF_methyltr_PrmC"/>
</dbReference>
<keyword evidence="6" id="KW-0687">Ribonucleoprotein</keyword>
<dbReference type="PANTHER" id="PTHR47806">
    <property type="entry name" value="50S RIBOSOMAL PROTEIN L3 GLUTAMINE METHYLTRANSFERASE"/>
    <property type="match status" value="1"/>
</dbReference>
<keyword evidence="6" id="KW-0689">Ribosomal protein</keyword>
<comment type="caution">
    <text evidence="6">The sequence shown here is derived from an EMBL/GenBank/DDBJ whole genome shotgun (WGS) entry which is preliminary data.</text>
</comment>
<dbReference type="Gene3D" id="3.40.50.150">
    <property type="entry name" value="Vaccinia Virus protein VP39"/>
    <property type="match status" value="1"/>
</dbReference>
<dbReference type="PROSITE" id="PS00092">
    <property type="entry name" value="N6_MTASE"/>
    <property type="match status" value="1"/>
</dbReference>
<dbReference type="InterPro" id="IPR017127">
    <property type="entry name" value="Ribosome_uL3_MTase"/>
</dbReference>
<evidence type="ECO:0000256" key="2">
    <source>
        <dbReference type="ARBA" id="ARBA00022679"/>
    </source>
</evidence>
<evidence type="ECO:0000256" key="1">
    <source>
        <dbReference type="ARBA" id="ARBA00022603"/>
    </source>
</evidence>
<dbReference type="GO" id="GO:0008168">
    <property type="term" value="F:methyltransferase activity"/>
    <property type="evidence" value="ECO:0007669"/>
    <property type="project" value="UniProtKB-KW"/>
</dbReference>
<dbReference type="EC" id="2.1.1.298" evidence="4"/>
<organism evidence="6 7">
    <name type="scientific">Alteromonas arenosi</name>
    <dbReference type="NCBI Taxonomy" id="3055817"/>
    <lineage>
        <taxon>Bacteria</taxon>
        <taxon>Pseudomonadati</taxon>
        <taxon>Pseudomonadota</taxon>
        <taxon>Gammaproteobacteria</taxon>
        <taxon>Alteromonadales</taxon>
        <taxon>Alteromonadaceae</taxon>
        <taxon>Alteromonas/Salinimonas group</taxon>
        <taxon>Alteromonas</taxon>
    </lineage>
</organism>
<keyword evidence="1 4" id="KW-0489">Methyltransferase</keyword>
<dbReference type="EMBL" id="JAUCBP010000006">
    <property type="protein sequence ID" value="MDM7860035.1"/>
    <property type="molecule type" value="Genomic_DNA"/>
</dbReference>
<dbReference type="RefSeq" id="WP_289364250.1">
    <property type="nucleotide sequence ID" value="NZ_JAUCBP010000006.1"/>
</dbReference>
<evidence type="ECO:0000256" key="3">
    <source>
        <dbReference type="ARBA" id="ARBA00022691"/>
    </source>
</evidence>
<dbReference type="InterPro" id="IPR029063">
    <property type="entry name" value="SAM-dependent_MTases_sf"/>
</dbReference>
<proteinExistence type="inferred from homology"/>
<dbReference type="NCBIfam" id="TIGR03534">
    <property type="entry name" value="RF_mod_PrmC"/>
    <property type="match status" value="1"/>
</dbReference>
<dbReference type="NCBIfam" id="TIGR00536">
    <property type="entry name" value="hemK_fam"/>
    <property type="match status" value="1"/>
</dbReference>
<keyword evidence="7" id="KW-1185">Reference proteome</keyword>
<evidence type="ECO:0000259" key="5">
    <source>
        <dbReference type="Pfam" id="PF05175"/>
    </source>
</evidence>
<sequence>MTDKIYLDQAISDLETILDLVRWSVSRFNDADLFFGHGTDNAWDEAVTLVMHALHLPQDLAQYTGDSLFSARLTRSERQKVAELVLKRVQTRLPLPYLTHQAWFCGYPFYVDERVLIPRSPFAELIQQQFAPYVSEPKAIMDLCTGGGCIAIALAHAFPDAYVDALDISTDALEVAQLNIQEHGLEERVIAIESDVFSGITNQKYDLIVSNPPYVDAEDMDDLPAEFQHEPALALAAGEDGLDLVEQILKQAAKFLNDDGWLFVEVGNSMVHFDTRFPGLEVEWISFENGGDGVFAVAQQQLKEYWEQQ</sequence>
<dbReference type="GO" id="GO:0032259">
    <property type="term" value="P:methylation"/>
    <property type="evidence" value="ECO:0007669"/>
    <property type="project" value="UniProtKB-KW"/>
</dbReference>
<comment type="catalytic activity">
    <reaction evidence="4">
        <text>L-glutaminyl-[ribosomal protein uL3] + S-adenosyl-L-methionine = N(5)-methyl-L-glutaminyl-[ribosomal protein uL3] + S-adenosyl-L-homocysteine + H(+)</text>
        <dbReference type="Rhea" id="RHEA:45020"/>
        <dbReference type="Rhea" id="RHEA-COMP:11063"/>
        <dbReference type="Rhea" id="RHEA-COMP:11064"/>
        <dbReference type="ChEBI" id="CHEBI:15378"/>
        <dbReference type="ChEBI" id="CHEBI:30011"/>
        <dbReference type="ChEBI" id="CHEBI:57856"/>
        <dbReference type="ChEBI" id="CHEBI:59789"/>
        <dbReference type="ChEBI" id="CHEBI:61891"/>
        <dbReference type="EC" id="2.1.1.298"/>
    </reaction>
</comment>
<feature type="domain" description="Methyltransferase small" evidence="5">
    <location>
        <begin position="137"/>
        <end position="220"/>
    </location>
</feature>
<gene>
    <name evidence="4 6" type="primary">prmB</name>
    <name evidence="6" type="ORF">QTP81_05435</name>
</gene>
<accession>A0ABT7SV17</accession>
<evidence type="ECO:0000313" key="6">
    <source>
        <dbReference type="EMBL" id="MDM7860035.1"/>
    </source>
</evidence>
<comment type="similarity">
    <text evidence="4">Belongs to the protein N5-glutamine methyltransferase family. PrmB subfamily.</text>
</comment>
<evidence type="ECO:0000313" key="7">
    <source>
        <dbReference type="Proteomes" id="UP001234343"/>
    </source>
</evidence>
<dbReference type="HAMAP" id="MF_02125">
    <property type="entry name" value="L3_methyltr_PrmB"/>
    <property type="match status" value="1"/>
</dbReference>
<dbReference type="GO" id="GO:0005840">
    <property type="term" value="C:ribosome"/>
    <property type="evidence" value="ECO:0007669"/>
    <property type="project" value="UniProtKB-KW"/>
</dbReference>
<dbReference type="CDD" id="cd02440">
    <property type="entry name" value="AdoMet_MTases"/>
    <property type="match status" value="1"/>
</dbReference>
<dbReference type="PANTHER" id="PTHR47806:SF1">
    <property type="entry name" value="RIBOSOMAL PROTEIN UL3 GLUTAMINE METHYLTRANSFERASE"/>
    <property type="match status" value="1"/>
</dbReference>
<dbReference type="InterPro" id="IPR007848">
    <property type="entry name" value="Small_mtfrase_dom"/>
</dbReference>
<dbReference type="PIRSF" id="PIRSF037167">
    <property type="entry name" value="Mtase_YfcB_prd"/>
    <property type="match status" value="1"/>
</dbReference>
<keyword evidence="3 4" id="KW-0949">S-adenosyl-L-methionine</keyword>
<dbReference type="Pfam" id="PF05175">
    <property type="entry name" value="MTS"/>
    <property type="match status" value="1"/>
</dbReference>